<dbReference type="EMBL" id="HBEO01020306">
    <property type="protein sequence ID" value="CAD8490127.1"/>
    <property type="molecule type" value="Transcribed_RNA"/>
</dbReference>
<accession>A0A7S0HPZ8</accession>
<name>A0A7S0HPZ8_9CRYP</name>
<proteinExistence type="predicted"/>
<reference evidence="8" key="1">
    <citation type="submission" date="2021-01" db="EMBL/GenBank/DDBJ databases">
        <authorList>
            <person name="Corre E."/>
            <person name="Pelletier E."/>
            <person name="Niang G."/>
            <person name="Scheremetjew M."/>
            <person name="Finn R."/>
            <person name="Kale V."/>
            <person name="Holt S."/>
            <person name="Cochrane G."/>
            <person name="Meng A."/>
            <person name="Brown T."/>
            <person name="Cohen L."/>
        </authorList>
    </citation>
    <scope>NUCLEOTIDE SEQUENCE</scope>
    <source>
        <strain evidence="8">CCMP325</strain>
    </source>
</reference>
<dbReference type="AlphaFoldDB" id="A0A7S0HPZ8"/>
<sequence>MSTTEGPAPEGMKRLPSDEFSVIFPRRKTVNTNSKHDDCSPVFVTKEFITPYFRMPMLAACEELGVCPTAMKKACRKLGIMKWPYRQTMAAAKQSAKKPKATTKVTSSKPKAVSVINQVEETEETVHPSLNFPSLQFCMDSMCGYSSNEVPSSPNEEGDNHYVSNAVSPVAQAASSNECWQIAPIPDAFLEQEYPLEGTLFKQAEEVISSMDATFKKNEFTMSQFEDAWHTSFDDEPAVPNAWNESVF</sequence>
<comment type="function">
    <text evidence="1">Putative transcription factor.</text>
</comment>
<dbReference type="PANTHER" id="PTHR46373:SF5">
    <property type="entry name" value="RWP-RK DOMAIN PROTEIN"/>
    <property type="match status" value="1"/>
</dbReference>
<evidence type="ECO:0000256" key="6">
    <source>
        <dbReference type="ARBA" id="ARBA00023242"/>
    </source>
</evidence>
<keyword evidence="4" id="KW-0238">DNA-binding</keyword>
<evidence type="ECO:0000256" key="4">
    <source>
        <dbReference type="ARBA" id="ARBA00023125"/>
    </source>
</evidence>
<keyword evidence="6" id="KW-0539">Nucleus</keyword>
<dbReference type="InterPro" id="IPR044607">
    <property type="entry name" value="RKD-like"/>
</dbReference>
<evidence type="ECO:0000256" key="2">
    <source>
        <dbReference type="ARBA" id="ARBA00023015"/>
    </source>
</evidence>
<organism evidence="8">
    <name type="scientific">Hanusia phi</name>
    <dbReference type="NCBI Taxonomy" id="3032"/>
    <lineage>
        <taxon>Eukaryota</taxon>
        <taxon>Cryptophyceae</taxon>
        <taxon>Pyrenomonadales</taxon>
        <taxon>Geminigeraceae</taxon>
        <taxon>Hanusia</taxon>
    </lineage>
</organism>
<dbReference type="PANTHER" id="PTHR46373">
    <property type="entry name" value="PROTEIN RKD4"/>
    <property type="match status" value="1"/>
</dbReference>
<dbReference type="GO" id="GO:0003700">
    <property type="term" value="F:DNA-binding transcription factor activity"/>
    <property type="evidence" value="ECO:0007669"/>
    <property type="project" value="InterPro"/>
</dbReference>
<dbReference type="PROSITE" id="PS51519">
    <property type="entry name" value="RWP_RK"/>
    <property type="match status" value="1"/>
</dbReference>
<dbReference type="GO" id="GO:0003677">
    <property type="term" value="F:DNA binding"/>
    <property type="evidence" value="ECO:0007669"/>
    <property type="project" value="UniProtKB-KW"/>
</dbReference>
<protein>
    <recommendedName>
        <fullName evidence="7">RWP-RK domain-containing protein</fullName>
    </recommendedName>
</protein>
<keyword evidence="5" id="KW-0804">Transcription</keyword>
<keyword evidence="3" id="KW-0175">Coiled coil</keyword>
<gene>
    <name evidence="8" type="ORF">HPHI1048_LOCUS13737</name>
</gene>
<evidence type="ECO:0000256" key="3">
    <source>
        <dbReference type="ARBA" id="ARBA00023054"/>
    </source>
</evidence>
<evidence type="ECO:0000313" key="8">
    <source>
        <dbReference type="EMBL" id="CAD8490127.1"/>
    </source>
</evidence>
<evidence type="ECO:0000259" key="7">
    <source>
        <dbReference type="PROSITE" id="PS51519"/>
    </source>
</evidence>
<dbReference type="Pfam" id="PF02042">
    <property type="entry name" value="RWP-RK"/>
    <property type="match status" value="1"/>
</dbReference>
<dbReference type="InterPro" id="IPR003035">
    <property type="entry name" value="RWP-RK_dom"/>
</dbReference>
<evidence type="ECO:0000256" key="1">
    <source>
        <dbReference type="ARBA" id="ARBA00004049"/>
    </source>
</evidence>
<evidence type="ECO:0000256" key="5">
    <source>
        <dbReference type="ARBA" id="ARBA00023163"/>
    </source>
</evidence>
<feature type="domain" description="RWP-RK" evidence="7">
    <location>
        <begin position="26"/>
        <end position="111"/>
    </location>
</feature>
<keyword evidence="2" id="KW-0805">Transcription regulation</keyword>